<gene>
    <name evidence="4" type="primary">hyaD</name>
    <name evidence="4" type="ORF">SAMEA4364220_02191</name>
</gene>
<dbReference type="PANTHER" id="PTHR22916">
    <property type="entry name" value="GLYCOSYLTRANSFERASE"/>
    <property type="match status" value="1"/>
</dbReference>
<evidence type="ECO:0000313" key="5">
    <source>
        <dbReference type="Proteomes" id="UP000215383"/>
    </source>
</evidence>
<dbReference type="eggNOG" id="COG1216">
    <property type="taxonomic scope" value="Bacteria"/>
</dbReference>
<protein>
    <submittedName>
        <fullName evidence="4">Hyaluronan synthase</fullName>
        <ecNumber evidence="4">2.4.1.212</ecNumber>
    </submittedName>
</protein>
<dbReference type="SUPFAM" id="SSF53448">
    <property type="entry name" value="Nucleotide-diphospho-sugar transferases"/>
    <property type="match status" value="1"/>
</dbReference>
<dbReference type="Gene3D" id="3.90.550.10">
    <property type="entry name" value="Spore Coat Polysaccharide Biosynthesis Protein SpsA, Chain A"/>
    <property type="match status" value="1"/>
</dbReference>
<dbReference type="Pfam" id="PF00535">
    <property type="entry name" value="Glycos_transf_2"/>
    <property type="match status" value="1"/>
</dbReference>
<dbReference type="PANTHER" id="PTHR22916:SF51">
    <property type="entry name" value="GLYCOSYLTRANSFERASE EPSH-RELATED"/>
    <property type="match status" value="1"/>
</dbReference>
<reference evidence="4 5" key="1">
    <citation type="submission" date="2017-06" db="EMBL/GenBank/DDBJ databases">
        <authorList>
            <consortium name="Pathogen Informatics"/>
        </authorList>
    </citation>
    <scope>NUCLEOTIDE SEQUENCE [LARGE SCALE GENOMIC DNA]</scope>
    <source>
        <strain evidence="4 5">NCTC10570</strain>
    </source>
</reference>
<dbReference type="EC" id="2.4.1.212" evidence="4"/>
<dbReference type="Proteomes" id="UP000215383">
    <property type="component" value="Chromosome 1"/>
</dbReference>
<dbReference type="GeneID" id="78508168"/>
<proteinExistence type="predicted"/>
<dbReference type="RefSeq" id="WP_051177569.1">
    <property type="nucleotide sequence ID" value="NZ_LT906446.1"/>
</dbReference>
<dbReference type="InterPro" id="IPR029044">
    <property type="entry name" value="Nucleotide-diphossugar_trans"/>
</dbReference>
<organism evidence="4 5">
    <name type="scientific">Megamonas hypermegale</name>
    <dbReference type="NCBI Taxonomy" id="158847"/>
    <lineage>
        <taxon>Bacteria</taxon>
        <taxon>Bacillati</taxon>
        <taxon>Bacillota</taxon>
        <taxon>Negativicutes</taxon>
        <taxon>Selenomonadales</taxon>
        <taxon>Selenomonadaceae</taxon>
        <taxon>Megamonas</taxon>
    </lineage>
</organism>
<accession>A0A239U6U1</accession>
<sequence>MKISVIIPAYNGEKYIKRCINSIKKQTFYNWEIILIDDGSKDKTGIICDAYALEDNRIKVIHKANGGASSARNLGIDKATGDYITFIDCDDWVEEDFFEKAVDFFAKNFVDILITGFVFDKNRVSRNMFKGKNKEIIGINKARKEFFLRDKFSWEVCAKFYKKEILSKIKFDIKLKIGEDMLFFWQVLNSVEKIGYLPLYKYHYDISASKTMTSKFSVKWFHGLKVKRNIYNQVKNISKEMELLSKIVVVVEMVTLAKKAYDIDNYKSKRIIKYLQKGIRKNIYLSILYPKSNIMTLRQRLGIIYFSLPYKLCILGRNFLK</sequence>
<keyword evidence="1 4" id="KW-0328">Glycosyltransferase</keyword>
<keyword evidence="5" id="KW-1185">Reference proteome</keyword>
<dbReference type="AlphaFoldDB" id="A0A239U6U1"/>
<feature type="domain" description="Glycosyltransferase 2-like" evidence="3">
    <location>
        <begin position="4"/>
        <end position="147"/>
    </location>
</feature>
<dbReference type="EMBL" id="LT906446">
    <property type="protein sequence ID" value="SNV05615.1"/>
    <property type="molecule type" value="Genomic_DNA"/>
</dbReference>
<evidence type="ECO:0000256" key="2">
    <source>
        <dbReference type="ARBA" id="ARBA00022679"/>
    </source>
</evidence>
<evidence type="ECO:0000256" key="1">
    <source>
        <dbReference type="ARBA" id="ARBA00022676"/>
    </source>
</evidence>
<evidence type="ECO:0000259" key="3">
    <source>
        <dbReference type="Pfam" id="PF00535"/>
    </source>
</evidence>
<dbReference type="GO" id="GO:0050501">
    <property type="term" value="F:hyaluronan synthase activity"/>
    <property type="evidence" value="ECO:0007669"/>
    <property type="project" value="UniProtKB-EC"/>
</dbReference>
<evidence type="ECO:0000313" key="4">
    <source>
        <dbReference type="EMBL" id="SNV05615.1"/>
    </source>
</evidence>
<name>A0A239U6U1_9FIRM</name>
<dbReference type="InterPro" id="IPR001173">
    <property type="entry name" value="Glyco_trans_2-like"/>
</dbReference>
<keyword evidence="2 4" id="KW-0808">Transferase</keyword>
<dbReference type="CDD" id="cd00761">
    <property type="entry name" value="Glyco_tranf_GTA_type"/>
    <property type="match status" value="1"/>
</dbReference>